<evidence type="ECO:0000313" key="2">
    <source>
        <dbReference type="EMBL" id="KKN58335.1"/>
    </source>
</evidence>
<proteinExistence type="predicted"/>
<organism evidence="2">
    <name type="scientific">marine sediment metagenome</name>
    <dbReference type="NCBI Taxonomy" id="412755"/>
    <lineage>
        <taxon>unclassified sequences</taxon>
        <taxon>metagenomes</taxon>
        <taxon>ecological metagenomes</taxon>
    </lineage>
</organism>
<sequence>MALGQMILLLAKAGYQGIELWGNHVNKETDLKALRFLLDSHGLEVPMISPYFDFTASVAKWDKSIETASTYIKIASFLKAPLIRAFTGTVGSKKATVEQVQRCVEGLKKICAEASEEGISIALETHPSTLVDNVSSTLHLLEKVEADNLKVNLDIYHMFEVHKDPQFVLERLYEHVAHIHAKNAVIKPELREQAKHPLLHDPNPRADFVGVTSLADGEMEYKPFIKALQDRKYSGYVSIEWFGKDPAIAAQSEIQYLRKLSKIRRVVTERVTTL</sequence>
<dbReference type="InterPro" id="IPR036237">
    <property type="entry name" value="Xyl_isomerase-like_sf"/>
</dbReference>
<dbReference type="InterPro" id="IPR013022">
    <property type="entry name" value="Xyl_isomerase-like_TIM-brl"/>
</dbReference>
<dbReference type="InterPro" id="IPR050312">
    <property type="entry name" value="IolE/XylAMocC-like"/>
</dbReference>
<dbReference type="Gene3D" id="3.20.20.150">
    <property type="entry name" value="Divalent-metal-dependent TIM barrel enzymes"/>
    <property type="match status" value="1"/>
</dbReference>
<dbReference type="SUPFAM" id="SSF51658">
    <property type="entry name" value="Xylose isomerase-like"/>
    <property type="match status" value="1"/>
</dbReference>
<comment type="caution">
    <text evidence="2">The sequence shown here is derived from an EMBL/GenBank/DDBJ whole genome shotgun (WGS) entry which is preliminary data.</text>
</comment>
<dbReference type="Pfam" id="PF01261">
    <property type="entry name" value="AP_endonuc_2"/>
    <property type="match status" value="1"/>
</dbReference>
<gene>
    <name evidence="2" type="ORF">LCGC14_0553150</name>
</gene>
<dbReference type="EMBL" id="LAZR01000766">
    <property type="protein sequence ID" value="KKN58335.1"/>
    <property type="molecule type" value="Genomic_DNA"/>
</dbReference>
<accession>A0A0F9RP89</accession>
<dbReference type="AlphaFoldDB" id="A0A0F9RP89"/>
<reference evidence="2" key="1">
    <citation type="journal article" date="2015" name="Nature">
        <title>Complex archaea that bridge the gap between prokaryotes and eukaryotes.</title>
        <authorList>
            <person name="Spang A."/>
            <person name="Saw J.H."/>
            <person name="Jorgensen S.L."/>
            <person name="Zaremba-Niedzwiedzka K."/>
            <person name="Martijn J."/>
            <person name="Lind A.E."/>
            <person name="van Eijk R."/>
            <person name="Schleper C."/>
            <person name="Guy L."/>
            <person name="Ettema T.J."/>
        </authorList>
    </citation>
    <scope>NUCLEOTIDE SEQUENCE</scope>
</reference>
<dbReference type="PANTHER" id="PTHR12110">
    <property type="entry name" value="HYDROXYPYRUVATE ISOMERASE"/>
    <property type="match status" value="1"/>
</dbReference>
<evidence type="ECO:0000259" key="1">
    <source>
        <dbReference type="Pfam" id="PF01261"/>
    </source>
</evidence>
<feature type="domain" description="Xylose isomerase-like TIM barrel" evidence="1">
    <location>
        <begin position="9"/>
        <end position="259"/>
    </location>
</feature>
<dbReference type="PANTHER" id="PTHR12110:SF21">
    <property type="entry name" value="XYLOSE ISOMERASE-LIKE TIM BARREL DOMAIN-CONTAINING PROTEIN"/>
    <property type="match status" value="1"/>
</dbReference>
<name>A0A0F9RP89_9ZZZZ</name>
<protein>
    <recommendedName>
        <fullName evidence="1">Xylose isomerase-like TIM barrel domain-containing protein</fullName>
    </recommendedName>
</protein>